<dbReference type="GO" id="GO:0030973">
    <property type="term" value="F:molybdate ion binding"/>
    <property type="evidence" value="ECO:0007669"/>
    <property type="project" value="TreeGrafter"/>
</dbReference>
<comment type="caution">
    <text evidence="5">The sequence shown here is derived from an EMBL/GenBank/DDBJ whole genome shotgun (WGS) entry which is preliminary data.</text>
</comment>
<dbReference type="InterPro" id="IPR050682">
    <property type="entry name" value="ModA/WtpA"/>
</dbReference>
<keyword evidence="2 4" id="KW-0479">Metal-binding</keyword>
<protein>
    <submittedName>
        <fullName evidence="5">Molybdate ABC transporter substrate-binding protein</fullName>
    </submittedName>
</protein>
<feature type="binding site" evidence="4">
    <location>
        <position position="71"/>
    </location>
    <ligand>
        <name>molybdate</name>
        <dbReference type="ChEBI" id="CHEBI:36264"/>
    </ligand>
</feature>
<name>A0A495A5H2_9MICC</name>
<keyword evidence="3" id="KW-0732">Signal</keyword>
<dbReference type="EMBL" id="PNJG02000002">
    <property type="protein sequence ID" value="RKQ35031.1"/>
    <property type="molecule type" value="Genomic_DNA"/>
</dbReference>
<gene>
    <name evidence="5" type="primary">modA</name>
    <name evidence="5" type="ORF">C1C97_007075</name>
</gene>
<dbReference type="NCBIfam" id="TIGR01256">
    <property type="entry name" value="modA"/>
    <property type="match status" value="1"/>
</dbReference>
<dbReference type="InterPro" id="IPR005950">
    <property type="entry name" value="ModA"/>
</dbReference>
<feature type="binding site" evidence="4">
    <location>
        <position position="202"/>
    </location>
    <ligand>
        <name>molybdate</name>
        <dbReference type="ChEBI" id="CHEBI:36264"/>
    </ligand>
</feature>
<organism evidence="5 6">
    <name type="scientific">Kocuria tytonis</name>
    <dbReference type="NCBI Taxonomy" id="2054280"/>
    <lineage>
        <taxon>Bacteria</taxon>
        <taxon>Bacillati</taxon>
        <taxon>Actinomycetota</taxon>
        <taxon>Actinomycetes</taxon>
        <taxon>Micrococcales</taxon>
        <taxon>Micrococcaceae</taxon>
        <taxon>Kocuria</taxon>
    </lineage>
</organism>
<dbReference type="Proteomes" id="UP000249516">
    <property type="component" value="Unassembled WGS sequence"/>
</dbReference>
<accession>A0A495A5H2</accession>
<dbReference type="CDD" id="cd13538">
    <property type="entry name" value="PBP2_ModA_like_1"/>
    <property type="match status" value="1"/>
</dbReference>
<dbReference type="OrthoDB" id="9785015at2"/>
<feature type="binding site" evidence="4">
    <location>
        <position position="99"/>
    </location>
    <ligand>
        <name>molybdate</name>
        <dbReference type="ChEBI" id="CHEBI:36264"/>
    </ligand>
</feature>
<dbReference type="PANTHER" id="PTHR30632">
    <property type="entry name" value="MOLYBDATE-BINDING PERIPLASMIC PROTEIN"/>
    <property type="match status" value="1"/>
</dbReference>
<reference evidence="5 6" key="1">
    <citation type="submission" date="2018-10" db="EMBL/GenBank/DDBJ databases">
        <title>Kocuria tytouropygialis sp. nov., isolated from the uropygial gland of an American barn owl (Tyto furcata).</title>
        <authorList>
            <person name="Braun M.S."/>
            <person name="Wang E."/>
            <person name="Zimmermann S."/>
            <person name="Wagner H."/>
            <person name="Wink M."/>
        </authorList>
    </citation>
    <scope>NUCLEOTIDE SEQUENCE [LARGE SCALE GENOMIC DNA]</scope>
    <source>
        <strain evidence="5 6">442</strain>
    </source>
</reference>
<dbReference type="Gene3D" id="3.40.190.10">
    <property type="entry name" value="Periplasmic binding protein-like II"/>
    <property type="match status" value="2"/>
</dbReference>
<comment type="similarity">
    <text evidence="1">Belongs to the bacterial solute-binding protein ModA family.</text>
</comment>
<evidence type="ECO:0000256" key="1">
    <source>
        <dbReference type="ARBA" id="ARBA00009175"/>
    </source>
</evidence>
<evidence type="ECO:0000313" key="5">
    <source>
        <dbReference type="EMBL" id="RKQ35031.1"/>
    </source>
</evidence>
<evidence type="ECO:0000256" key="4">
    <source>
        <dbReference type="PIRSR" id="PIRSR004846-1"/>
    </source>
</evidence>
<sequence>MANGHESIPGAAACGAARPGQRRLTTLLTAVGLGALLLTGCGGQSGGGDASASSSQGGGGEKTLRVSAAASLTTSFDQLSDEFEKDHPGVTVDVNYGGSSGLVQQLTEGAAADVFASADQKNMKKLTDADLAQGDPKIFATNVLTLVVPRDNPAGIESFQDVVDKDVKLVTCAPEVPCGAATKKVEKADGVELKPVSQENAVTDVLGKVTSGQADAGIVYVTDAKSAGDKVTSIDIPKTDEAVNKYPVVALKKSEQPQLATEFVDLVTGERGQEVLKDAGFGAP</sequence>
<dbReference type="RefSeq" id="WP_121031430.1">
    <property type="nucleotide sequence ID" value="NZ_PNJG02000002.1"/>
</dbReference>
<proteinExistence type="inferred from homology"/>
<dbReference type="PANTHER" id="PTHR30632:SF0">
    <property type="entry name" value="SULFATE-BINDING PROTEIN"/>
    <property type="match status" value="1"/>
</dbReference>
<keyword evidence="6" id="KW-1185">Reference proteome</keyword>
<evidence type="ECO:0000256" key="2">
    <source>
        <dbReference type="ARBA" id="ARBA00022723"/>
    </source>
</evidence>
<dbReference type="SUPFAM" id="SSF53850">
    <property type="entry name" value="Periplasmic binding protein-like II"/>
    <property type="match status" value="1"/>
</dbReference>
<dbReference type="AlphaFoldDB" id="A0A495A5H2"/>
<dbReference type="GO" id="GO:0046872">
    <property type="term" value="F:metal ion binding"/>
    <property type="evidence" value="ECO:0007669"/>
    <property type="project" value="UniProtKB-KW"/>
</dbReference>
<evidence type="ECO:0000313" key="6">
    <source>
        <dbReference type="Proteomes" id="UP000249516"/>
    </source>
</evidence>
<feature type="binding site" evidence="4">
    <location>
        <position position="220"/>
    </location>
    <ligand>
        <name>molybdate</name>
        <dbReference type="ChEBI" id="CHEBI:36264"/>
    </ligand>
</feature>
<dbReference type="GO" id="GO:0015689">
    <property type="term" value="P:molybdate ion transport"/>
    <property type="evidence" value="ECO:0007669"/>
    <property type="project" value="InterPro"/>
</dbReference>
<dbReference type="PIRSF" id="PIRSF004846">
    <property type="entry name" value="ModA"/>
    <property type="match status" value="1"/>
</dbReference>
<evidence type="ECO:0000256" key="3">
    <source>
        <dbReference type="ARBA" id="ARBA00022729"/>
    </source>
</evidence>
<dbReference type="Pfam" id="PF13531">
    <property type="entry name" value="SBP_bac_11"/>
    <property type="match status" value="1"/>
</dbReference>
<keyword evidence="4" id="KW-0500">Molybdenum</keyword>